<dbReference type="AlphaFoldDB" id="A0AAJ0LY15"/>
<feature type="chain" id="PRO_5042481795" evidence="1">
    <location>
        <begin position="22"/>
        <end position="335"/>
    </location>
</feature>
<dbReference type="EMBL" id="JAUDZG010000008">
    <property type="protein sequence ID" value="KAK3301864.1"/>
    <property type="molecule type" value="Genomic_DNA"/>
</dbReference>
<gene>
    <name evidence="2" type="ORF">B0T15DRAFT_325586</name>
</gene>
<sequence length="335" mass="35200">MLHRIIVTLPAAAVILSLASGQNPKSDGSYGEGTAFGPFGVPLTRYNELLNSPNATSQYPLLGPNISAPYPGSGNILNGWSWVVSVAADIPLSESNSTTADWYPDNHNHNHTFTGSRVVLQQAPTTGPPAHESWFVCVVNWDIDLATYPSKLRTDDGSCSSVLSEQCIRDTEASVLEEYRLGLGGPNPCKCPSLTEIASCEGEQAKALMSGGGCAAGPFNATAIRNWPDGKLDVRQFGGPPHKARNLTAYNETGSLAWPVLAVWGPSTNNTRNSTGQIDFSGAVAKLSCVRAKDATPGSKTPGGGTVSVGNREAVVSSTILVASVVWVGSWVAFL</sequence>
<dbReference type="GeneID" id="87882939"/>
<protein>
    <submittedName>
        <fullName evidence="2">Uncharacterized protein</fullName>
    </submittedName>
</protein>
<reference evidence="2" key="2">
    <citation type="submission" date="2023-06" db="EMBL/GenBank/DDBJ databases">
        <authorList>
            <consortium name="Lawrence Berkeley National Laboratory"/>
            <person name="Mondo S.J."/>
            <person name="Hensen N."/>
            <person name="Bonometti L."/>
            <person name="Westerberg I."/>
            <person name="Brannstrom I.O."/>
            <person name="Guillou S."/>
            <person name="Cros-Aarteil S."/>
            <person name="Calhoun S."/>
            <person name="Haridas S."/>
            <person name="Kuo A."/>
            <person name="Pangilinan J."/>
            <person name="Riley R."/>
            <person name="Labutti K."/>
            <person name="Andreopoulos B."/>
            <person name="Lipzen A."/>
            <person name="Chen C."/>
            <person name="Yanf M."/>
            <person name="Daum C."/>
            <person name="Ng V."/>
            <person name="Clum A."/>
            <person name="Steindorff A."/>
            <person name="Ohm R."/>
            <person name="Martin F."/>
            <person name="Silar P."/>
            <person name="Natvig D."/>
            <person name="Lalanne C."/>
            <person name="Gautier V."/>
            <person name="Ament-Velasquez S.L."/>
            <person name="Kruys A."/>
            <person name="Hutchinson M.I."/>
            <person name="Powell A.J."/>
            <person name="Barry K."/>
            <person name="Miller A.N."/>
            <person name="Grigoriev I.V."/>
            <person name="Debuchy R."/>
            <person name="Gladieux P."/>
            <person name="Thoren M.H."/>
            <person name="Johannesson H."/>
        </authorList>
    </citation>
    <scope>NUCLEOTIDE SEQUENCE</scope>
    <source>
        <strain evidence="2">CBS 333.67</strain>
    </source>
</reference>
<keyword evidence="1" id="KW-0732">Signal</keyword>
<dbReference type="Proteomes" id="UP001273166">
    <property type="component" value="Unassembled WGS sequence"/>
</dbReference>
<feature type="signal peptide" evidence="1">
    <location>
        <begin position="1"/>
        <end position="21"/>
    </location>
</feature>
<organism evidence="2 3">
    <name type="scientific">Chaetomium strumarium</name>
    <dbReference type="NCBI Taxonomy" id="1170767"/>
    <lineage>
        <taxon>Eukaryota</taxon>
        <taxon>Fungi</taxon>
        <taxon>Dikarya</taxon>
        <taxon>Ascomycota</taxon>
        <taxon>Pezizomycotina</taxon>
        <taxon>Sordariomycetes</taxon>
        <taxon>Sordariomycetidae</taxon>
        <taxon>Sordariales</taxon>
        <taxon>Chaetomiaceae</taxon>
        <taxon>Chaetomium</taxon>
    </lineage>
</organism>
<proteinExistence type="predicted"/>
<accession>A0AAJ0LY15</accession>
<evidence type="ECO:0000256" key="1">
    <source>
        <dbReference type="SAM" id="SignalP"/>
    </source>
</evidence>
<evidence type="ECO:0000313" key="2">
    <source>
        <dbReference type="EMBL" id="KAK3301864.1"/>
    </source>
</evidence>
<reference evidence="2" key="1">
    <citation type="journal article" date="2023" name="Mol. Phylogenet. Evol.">
        <title>Genome-scale phylogeny and comparative genomics of the fungal order Sordariales.</title>
        <authorList>
            <person name="Hensen N."/>
            <person name="Bonometti L."/>
            <person name="Westerberg I."/>
            <person name="Brannstrom I.O."/>
            <person name="Guillou S."/>
            <person name="Cros-Aarteil S."/>
            <person name="Calhoun S."/>
            <person name="Haridas S."/>
            <person name="Kuo A."/>
            <person name="Mondo S."/>
            <person name="Pangilinan J."/>
            <person name="Riley R."/>
            <person name="LaButti K."/>
            <person name="Andreopoulos B."/>
            <person name="Lipzen A."/>
            <person name="Chen C."/>
            <person name="Yan M."/>
            <person name="Daum C."/>
            <person name="Ng V."/>
            <person name="Clum A."/>
            <person name="Steindorff A."/>
            <person name="Ohm R.A."/>
            <person name="Martin F."/>
            <person name="Silar P."/>
            <person name="Natvig D.O."/>
            <person name="Lalanne C."/>
            <person name="Gautier V."/>
            <person name="Ament-Velasquez S.L."/>
            <person name="Kruys A."/>
            <person name="Hutchinson M.I."/>
            <person name="Powell A.J."/>
            <person name="Barry K."/>
            <person name="Miller A.N."/>
            <person name="Grigoriev I.V."/>
            <person name="Debuchy R."/>
            <person name="Gladieux P."/>
            <person name="Hiltunen Thoren M."/>
            <person name="Johannesson H."/>
        </authorList>
    </citation>
    <scope>NUCLEOTIDE SEQUENCE</scope>
    <source>
        <strain evidence="2">CBS 333.67</strain>
    </source>
</reference>
<evidence type="ECO:0000313" key="3">
    <source>
        <dbReference type="Proteomes" id="UP001273166"/>
    </source>
</evidence>
<name>A0AAJ0LY15_9PEZI</name>
<keyword evidence="3" id="KW-1185">Reference proteome</keyword>
<dbReference type="RefSeq" id="XP_062717644.1">
    <property type="nucleotide sequence ID" value="XM_062864110.1"/>
</dbReference>
<comment type="caution">
    <text evidence="2">The sequence shown here is derived from an EMBL/GenBank/DDBJ whole genome shotgun (WGS) entry which is preliminary data.</text>
</comment>